<organism evidence="4 5">
    <name type="scientific">Blastomonas aquatica</name>
    <dbReference type="NCBI Taxonomy" id="1510276"/>
    <lineage>
        <taxon>Bacteria</taxon>
        <taxon>Pseudomonadati</taxon>
        <taxon>Pseudomonadota</taxon>
        <taxon>Alphaproteobacteria</taxon>
        <taxon>Sphingomonadales</taxon>
        <taxon>Sphingomonadaceae</taxon>
        <taxon>Blastomonas</taxon>
    </lineage>
</organism>
<comment type="similarity">
    <text evidence="2">Belongs to the virb1 family.</text>
</comment>
<accession>A0ABQ1IYU7</accession>
<dbReference type="InterPro" id="IPR023346">
    <property type="entry name" value="Lysozyme-like_dom_sf"/>
</dbReference>
<evidence type="ECO:0000256" key="1">
    <source>
        <dbReference type="ARBA" id="ARBA00007734"/>
    </source>
</evidence>
<dbReference type="Pfam" id="PF01464">
    <property type="entry name" value="SLT"/>
    <property type="match status" value="1"/>
</dbReference>
<comment type="similarity">
    <text evidence="1">Belongs to the transglycosylase Slt family.</text>
</comment>
<protein>
    <recommendedName>
        <fullName evidence="3">Transglycosylase SLT domain-containing protein</fullName>
    </recommendedName>
</protein>
<dbReference type="Gene3D" id="1.10.530.10">
    <property type="match status" value="1"/>
</dbReference>
<dbReference type="EMBL" id="BMGD01000002">
    <property type="protein sequence ID" value="GGB55878.1"/>
    <property type="molecule type" value="Genomic_DNA"/>
</dbReference>
<keyword evidence="5" id="KW-1185">Reference proteome</keyword>
<evidence type="ECO:0000313" key="4">
    <source>
        <dbReference type="EMBL" id="GGB55878.1"/>
    </source>
</evidence>
<dbReference type="InterPro" id="IPR008258">
    <property type="entry name" value="Transglycosylase_SLT_dom_1"/>
</dbReference>
<dbReference type="PANTHER" id="PTHR37423">
    <property type="entry name" value="SOLUBLE LYTIC MUREIN TRANSGLYCOSYLASE-RELATED"/>
    <property type="match status" value="1"/>
</dbReference>
<proteinExistence type="inferred from homology"/>
<reference evidence="5" key="1">
    <citation type="journal article" date="2019" name="Int. J. Syst. Evol. Microbiol.">
        <title>The Global Catalogue of Microorganisms (GCM) 10K type strain sequencing project: providing services to taxonomists for standard genome sequencing and annotation.</title>
        <authorList>
            <consortium name="The Broad Institute Genomics Platform"/>
            <consortium name="The Broad Institute Genome Sequencing Center for Infectious Disease"/>
            <person name="Wu L."/>
            <person name="Ma J."/>
        </authorList>
    </citation>
    <scope>NUCLEOTIDE SEQUENCE [LARGE SCALE GENOMIC DNA]</scope>
    <source>
        <strain evidence="5">CGMCC 1.12851</strain>
    </source>
</reference>
<evidence type="ECO:0000259" key="3">
    <source>
        <dbReference type="Pfam" id="PF01464"/>
    </source>
</evidence>
<dbReference type="SUPFAM" id="SSF53955">
    <property type="entry name" value="Lysozyme-like"/>
    <property type="match status" value="1"/>
</dbReference>
<evidence type="ECO:0000313" key="5">
    <source>
        <dbReference type="Proteomes" id="UP000614261"/>
    </source>
</evidence>
<name>A0ABQ1IYU7_9SPHN</name>
<dbReference type="PANTHER" id="PTHR37423:SF2">
    <property type="entry name" value="MEMBRANE-BOUND LYTIC MUREIN TRANSGLYCOSYLASE C"/>
    <property type="match status" value="1"/>
</dbReference>
<feature type="domain" description="Transglycosylase SLT" evidence="3">
    <location>
        <begin position="1"/>
        <end position="68"/>
    </location>
</feature>
<comment type="caution">
    <text evidence="4">The sequence shown here is derived from an EMBL/GenBank/DDBJ whole genome shotgun (WGS) entry which is preliminary data.</text>
</comment>
<dbReference type="CDD" id="cd00254">
    <property type="entry name" value="LT-like"/>
    <property type="match status" value="1"/>
</dbReference>
<sequence>MQIMPRTWTMLSARFGLGSDPFDIRANILAGAAYLRLMWDRYGDITLMLAAYNAGPGRVDDYRRGRRRLPSETADYVARIAPSLGAAAAFPVTSSSVTVAQLSRQRSLFALTRSAASATPEVAGEQQTGPVPPAFPDAISSRVRAGADQLFVPLSPQKP</sequence>
<evidence type="ECO:0000256" key="2">
    <source>
        <dbReference type="ARBA" id="ARBA00009387"/>
    </source>
</evidence>
<gene>
    <name evidence="4" type="ORF">GCM10010833_08230</name>
</gene>
<dbReference type="Proteomes" id="UP000614261">
    <property type="component" value="Unassembled WGS sequence"/>
</dbReference>